<reference evidence="7 8" key="1">
    <citation type="submission" date="2018-11" db="EMBL/GenBank/DDBJ databases">
        <authorList>
            <person name="Ye M.-Q."/>
            <person name="Du Z.-J."/>
        </authorList>
    </citation>
    <scope>NUCLEOTIDE SEQUENCE [LARGE SCALE GENOMIC DNA]</scope>
    <source>
        <strain evidence="7 8">U0105</strain>
    </source>
</reference>
<feature type="transmembrane region" description="Helical" evidence="6">
    <location>
        <begin position="90"/>
        <end position="114"/>
    </location>
</feature>
<comment type="caution">
    <text evidence="7">The sequence shown here is derived from an EMBL/GenBank/DDBJ whole genome shotgun (WGS) entry which is preliminary data.</text>
</comment>
<keyword evidence="4 6" id="KW-1133">Transmembrane helix</keyword>
<organism evidence="7 8">
    <name type="scientific">Alteromonas sediminis</name>
    <dbReference type="NCBI Taxonomy" id="2259342"/>
    <lineage>
        <taxon>Bacteria</taxon>
        <taxon>Pseudomonadati</taxon>
        <taxon>Pseudomonadota</taxon>
        <taxon>Gammaproteobacteria</taxon>
        <taxon>Alteromonadales</taxon>
        <taxon>Alteromonadaceae</taxon>
        <taxon>Alteromonas/Salinimonas group</taxon>
        <taxon>Alteromonas</taxon>
    </lineage>
</organism>
<dbReference type="Pfam" id="PF03788">
    <property type="entry name" value="LrgA"/>
    <property type="match status" value="1"/>
</dbReference>
<protein>
    <submittedName>
        <fullName evidence="7">CidA/LrgA family protein</fullName>
    </submittedName>
</protein>
<keyword evidence="3 6" id="KW-0812">Transmembrane</keyword>
<feature type="transmembrane region" description="Helical" evidence="6">
    <location>
        <begin position="29"/>
        <end position="47"/>
    </location>
</feature>
<gene>
    <name evidence="7" type="ORF">DRW07_02240</name>
</gene>
<evidence type="ECO:0000313" key="8">
    <source>
        <dbReference type="Proteomes" id="UP000275281"/>
    </source>
</evidence>
<dbReference type="OrthoDB" id="385012at2"/>
<evidence type="ECO:0000256" key="6">
    <source>
        <dbReference type="SAM" id="Phobius"/>
    </source>
</evidence>
<dbReference type="Proteomes" id="UP000275281">
    <property type="component" value="Unassembled WGS sequence"/>
</dbReference>
<dbReference type="RefSeq" id="WP_124026250.1">
    <property type="nucleotide sequence ID" value="NZ_JBHRSN010000005.1"/>
</dbReference>
<sequence>MWIAKVIACWFVLCGYFLIGSAVSRWLDLPLSGAICGMLLLLFSQFCSRKLANWILLPAQPVLQNMTLFFIPAVLGVVAYTGMINKAWLALVMAIVVSTIICLGLCGLATQYLLASRKGRNNDGT</sequence>
<keyword evidence="5 6" id="KW-0472">Membrane</keyword>
<keyword evidence="8" id="KW-1185">Reference proteome</keyword>
<evidence type="ECO:0000256" key="1">
    <source>
        <dbReference type="ARBA" id="ARBA00004651"/>
    </source>
</evidence>
<dbReference type="InterPro" id="IPR005538">
    <property type="entry name" value="LrgA/CidA"/>
</dbReference>
<dbReference type="EMBL" id="RPOK01000001">
    <property type="protein sequence ID" value="RPJ68248.1"/>
    <property type="molecule type" value="Genomic_DNA"/>
</dbReference>
<dbReference type="PANTHER" id="PTHR33931:SF2">
    <property type="entry name" value="HOLIN-LIKE PROTEIN CIDA"/>
    <property type="match status" value="1"/>
</dbReference>
<feature type="transmembrane region" description="Helical" evidence="6">
    <location>
        <begin position="7"/>
        <end position="23"/>
    </location>
</feature>
<evidence type="ECO:0000256" key="5">
    <source>
        <dbReference type="ARBA" id="ARBA00023136"/>
    </source>
</evidence>
<evidence type="ECO:0000256" key="4">
    <source>
        <dbReference type="ARBA" id="ARBA00022989"/>
    </source>
</evidence>
<dbReference type="PANTHER" id="PTHR33931">
    <property type="entry name" value="HOLIN-LIKE PROTEIN CIDA-RELATED"/>
    <property type="match status" value="1"/>
</dbReference>
<keyword evidence="2" id="KW-1003">Cell membrane</keyword>
<proteinExistence type="predicted"/>
<dbReference type="AlphaFoldDB" id="A0A3N5ZDL7"/>
<dbReference type="GO" id="GO:0005886">
    <property type="term" value="C:plasma membrane"/>
    <property type="evidence" value="ECO:0007669"/>
    <property type="project" value="UniProtKB-SubCell"/>
</dbReference>
<name>A0A3N5ZDL7_9ALTE</name>
<evidence type="ECO:0000256" key="3">
    <source>
        <dbReference type="ARBA" id="ARBA00022692"/>
    </source>
</evidence>
<comment type="subcellular location">
    <subcellularLocation>
        <location evidence="1">Cell membrane</location>
        <topology evidence="1">Multi-pass membrane protein</topology>
    </subcellularLocation>
</comment>
<evidence type="ECO:0000313" key="7">
    <source>
        <dbReference type="EMBL" id="RPJ68248.1"/>
    </source>
</evidence>
<feature type="transmembrane region" description="Helical" evidence="6">
    <location>
        <begin position="67"/>
        <end position="84"/>
    </location>
</feature>
<evidence type="ECO:0000256" key="2">
    <source>
        <dbReference type="ARBA" id="ARBA00022475"/>
    </source>
</evidence>
<accession>A0A3N5ZDL7</accession>